<dbReference type="GO" id="GO:0003677">
    <property type="term" value="F:DNA binding"/>
    <property type="evidence" value="ECO:0007669"/>
    <property type="project" value="InterPro"/>
</dbReference>
<sequence length="123" mass="14251">MEQNLLNSIDNTKVKAYDQRIKKKRENEGINNRQKTLLNKAHELGEFEGVEVVVIVRKYGKYTTYVSEGFKSQQPSFKEIQTAYPLPKNFLPQDIENCRSKRSRGRNLQGRRARKPVGEPLNG</sequence>
<dbReference type="GO" id="GO:0045944">
    <property type="term" value="P:positive regulation of transcription by RNA polymerase II"/>
    <property type="evidence" value="ECO:0007669"/>
    <property type="project" value="UniProtKB-ARBA"/>
</dbReference>
<dbReference type="GO" id="GO:0046983">
    <property type="term" value="F:protein dimerization activity"/>
    <property type="evidence" value="ECO:0007669"/>
    <property type="project" value="InterPro"/>
</dbReference>
<proteinExistence type="predicted"/>
<evidence type="ECO:0000313" key="2">
    <source>
        <dbReference type="EMBL" id="CZT41142.1"/>
    </source>
</evidence>
<dbReference type="EMBL" id="FJVC01000019">
    <property type="protein sequence ID" value="CZT41142.1"/>
    <property type="molecule type" value="Genomic_DNA"/>
</dbReference>
<accession>A0A1E1LW92</accession>
<dbReference type="SUPFAM" id="SSF55455">
    <property type="entry name" value="SRF-like"/>
    <property type="match status" value="1"/>
</dbReference>
<protein>
    <submittedName>
        <fullName evidence="2">Uncharacterized protein</fullName>
    </submittedName>
</protein>
<keyword evidence="3" id="KW-1185">Reference proteome</keyword>
<reference evidence="3" key="1">
    <citation type="submission" date="2016-03" db="EMBL/GenBank/DDBJ databases">
        <authorList>
            <person name="Guldener U."/>
        </authorList>
    </citation>
    <scope>NUCLEOTIDE SEQUENCE [LARGE SCALE GENOMIC DNA]</scope>
</reference>
<feature type="compositionally biased region" description="Basic residues" evidence="1">
    <location>
        <begin position="100"/>
        <end position="115"/>
    </location>
</feature>
<name>A0A1E1LW92_RHYSE</name>
<feature type="region of interest" description="Disordered" evidence="1">
    <location>
        <begin position="93"/>
        <end position="123"/>
    </location>
</feature>
<dbReference type="AlphaFoldDB" id="A0A1E1LW92"/>
<evidence type="ECO:0000256" key="1">
    <source>
        <dbReference type="SAM" id="MobiDB-lite"/>
    </source>
</evidence>
<dbReference type="InterPro" id="IPR036879">
    <property type="entry name" value="TF_MADSbox_sf"/>
</dbReference>
<gene>
    <name evidence="2" type="ORF">RSE6_00838</name>
</gene>
<evidence type="ECO:0000313" key="3">
    <source>
        <dbReference type="Proteomes" id="UP000177625"/>
    </source>
</evidence>
<organism evidence="2 3">
    <name type="scientific">Rhynchosporium secalis</name>
    <name type="common">Barley scald fungus</name>
    <dbReference type="NCBI Taxonomy" id="38038"/>
    <lineage>
        <taxon>Eukaryota</taxon>
        <taxon>Fungi</taxon>
        <taxon>Dikarya</taxon>
        <taxon>Ascomycota</taxon>
        <taxon>Pezizomycotina</taxon>
        <taxon>Leotiomycetes</taxon>
        <taxon>Helotiales</taxon>
        <taxon>Ploettnerulaceae</taxon>
        <taxon>Rhynchosporium</taxon>
    </lineage>
</organism>
<dbReference type="Proteomes" id="UP000177625">
    <property type="component" value="Unassembled WGS sequence"/>
</dbReference>